<feature type="region of interest" description="Disordered" evidence="1">
    <location>
        <begin position="1"/>
        <end position="69"/>
    </location>
</feature>
<evidence type="ECO:0000313" key="2">
    <source>
        <dbReference type="EMBL" id="KAJ7196538.1"/>
    </source>
</evidence>
<accession>A0AAD6Y6I9</accession>
<keyword evidence="3" id="KW-1185">Reference proteome</keyword>
<sequence>MDVDPPRSPTPPPFRPNGRPNRRIRPTQKIRDSLPEPPKPVQLHQPTRELELAPQPEQQPTPPRRWVKTTPNVHGVYKVYPRAPTHDPDASQTLRDLCQTSEIQSADAAVGTTDDVPWYSPFPNPTTAELMSWYILTNNHAARPSINSLVHDVIRRKEEESTFNVDDLASFDIDREIEHLDKIPVTPPGAPSNGWLRGSVKLKLPCPKHRVPEADAPELIIDNVFHRPLLDVMREAFEGPMFERFHTTPHSARWDRAHDPAASDLDLDPVPEPVPDDNGLPPLPPGHEDIFGELYTSAAYLGAYAKLPHVDDGVECIIAAFMFWSDATHLANFGTASLWPLYTFFGNQSKYERCKPTTNSGFHQAYFPSVCQFSVVMGVINIHSASGFSPGRVPQSVRWPKHA</sequence>
<proteinExistence type="predicted"/>
<feature type="compositionally biased region" description="Pro residues" evidence="1">
    <location>
        <begin position="1"/>
        <end position="15"/>
    </location>
</feature>
<feature type="region of interest" description="Disordered" evidence="1">
    <location>
        <begin position="261"/>
        <end position="283"/>
    </location>
</feature>
<dbReference type="Proteomes" id="UP001219525">
    <property type="component" value="Unassembled WGS sequence"/>
</dbReference>
<comment type="caution">
    <text evidence="2">The sequence shown here is derived from an EMBL/GenBank/DDBJ whole genome shotgun (WGS) entry which is preliminary data.</text>
</comment>
<gene>
    <name evidence="2" type="ORF">GGX14DRAFT_376118</name>
</gene>
<evidence type="ECO:0000313" key="3">
    <source>
        <dbReference type="Proteomes" id="UP001219525"/>
    </source>
</evidence>
<dbReference type="AlphaFoldDB" id="A0AAD6Y6I9"/>
<name>A0AAD6Y6I9_9AGAR</name>
<dbReference type="EMBL" id="JARJCW010000083">
    <property type="protein sequence ID" value="KAJ7196538.1"/>
    <property type="molecule type" value="Genomic_DNA"/>
</dbReference>
<reference evidence="2" key="1">
    <citation type="submission" date="2023-03" db="EMBL/GenBank/DDBJ databases">
        <title>Massive genome expansion in bonnet fungi (Mycena s.s.) driven by repeated elements and novel gene families across ecological guilds.</title>
        <authorList>
            <consortium name="Lawrence Berkeley National Laboratory"/>
            <person name="Harder C.B."/>
            <person name="Miyauchi S."/>
            <person name="Viragh M."/>
            <person name="Kuo A."/>
            <person name="Thoen E."/>
            <person name="Andreopoulos B."/>
            <person name="Lu D."/>
            <person name="Skrede I."/>
            <person name="Drula E."/>
            <person name="Henrissat B."/>
            <person name="Morin E."/>
            <person name="Kohler A."/>
            <person name="Barry K."/>
            <person name="LaButti K."/>
            <person name="Morin E."/>
            <person name="Salamov A."/>
            <person name="Lipzen A."/>
            <person name="Mereny Z."/>
            <person name="Hegedus B."/>
            <person name="Baldrian P."/>
            <person name="Stursova M."/>
            <person name="Weitz H."/>
            <person name="Taylor A."/>
            <person name="Grigoriev I.V."/>
            <person name="Nagy L.G."/>
            <person name="Martin F."/>
            <person name="Kauserud H."/>
        </authorList>
    </citation>
    <scope>NUCLEOTIDE SEQUENCE</scope>
    <source>
        <strain evidence="2">9144</strain>
    </source>
</reference>
<protein>
    <submittedName>
        <fullName evidence="2">Uncharacterized protein</fullName>
    </submittedName>
</protein>
<organism evidence="2 3">
    <name type="scientific">Mycena pura</name>
    <dbReference type="NCBI Taxonomy" id="153505"/>
    <lineage>
        <taxon>Eukaryota</taxon>
        <taxon>Fungi</taxon>
        <taxon>Dikarya</taxon>
        <taxon>Basidiomycota</taxon>
        <taxon>Agaricomycotina</taxon>
        <taxon>Agaricomycetes</taxon>
        <taxon>Agaricomycetidae</taxon>
        <taxon>Agaricales</taxon>
        <taxon>Marasmiineae</taxon>
        <taxon>Mycenaceae</taxon>
        <taxon>Mycena</taxon>
    </lineage>
</organism>
<evidence type="ECO:0000256" key="1">
    <source>
        <dbReference type="SAM" id="MobiDB-lite"/>
    </source>
</evidence>